<dbReference type="InterPro" id="IPR023228">
    <property type="entry name" value="SAM_OH_AdoTrfase_N_sf"/>
</dbReference>
<dbReference type="PANTHER" id="PTHR35092:SF1">
    <property type="entry name" value="CHLORINASE MJ1651"/>
    <property type="match status" value="1"/>
</dbReference>
<gene>
    <name evidence="5" type="ORF">AVDCRST_MAG41-3074</name>
</gene>
<dbReference type="InterPro" id="IPR046470">
    <property type="entry name" value="SAM_HAT_C"/>
</dbReference>
<evidence type="ECO:0000259" key="3">
    <source>
        <dbReference type="Pfam" id="PF01887"/>
    </source>
</evidence>
<dbReference type="PANTHER" id="PTHR35092">
    <property type="entry name" value="CHLORINASE MJ1651"/>
    <property type="match status" value="1"/>
</dbReference>
<sequence>MSYRHVSFTTDYGTADGFVAACKGVLAVRAPGVTVIDVTHQVPPQDVRRGAAVLAQTVPWLPPSVHLAVVDPGVGTERRGVAVLTGRGVLVGPDNGLLPPAADALGGVTAAYALTEPAHHLPVVSATFHGRDVFAPVAAALCRGLDPAELGPPVADLVRLPVPAVRTGPGVLRATVATVDGFGNVQLAATAADLAAAGLSGAVRVVAGDTALAARTGRTFADVPAGEPVVIADSAGLLAVAVNRGDAAALLGVRAGDGVKIESIRLGSF</sequence>
<dbReference type="SUPFAM" id="SSF102522">
    <property type="entry name" value="Bacterial fluorinating enzyme, N-terminal domain"/>
    <property type="match status" value="1"/>
</dbReference>
<dbReference type="PIRSF" id="PIRSF006779">
    <property type="entry name" value="UCP006779"/>
    <property type="match status" value="1"/>
</dbReference>
<dbReference type="Pfam" id="PF20257">
    <property type="entry name" value="SAM_HAT_C"/>
    <property type="match status" value="1"/>
</dbReference>
<proteinExistence type="inferred from homology"/>
<dbReference type="AlphaFoldDB" id="A0A6J4J9K2"/>
<reference evidence="5" key="1">
    <citation type="submission" date="2020-02" db="EMBL/GenBank/DDBJ databases">
        <authorList>
            <person name="Meier V. D."/>
        </authorList>
    </citation>
    <scope>NUCLEOTIDE SEQUENCE</scope>
    <source>
        <strain evidence="5">AVDCRST_MAG41</strain>
    </source>
</reference>
<dbReference type="InterPro" id="IPR046469">
    <property type="entry name" value="SAM_HAT_N"/>
</dbReference>
<evidence type="ECO:0000256" key="2">
    <source>
        <dbReference type="ARBA" id="ARBA00024035"/>
    </source>
</evidence>
<dbReference type="SUPFAM" id="SSF101852">
    <property type="entry name" value="Bacterial fluorinating enzyme, C-terminal domain"/>
    <property type="match status" value="1"/>
</dbReference>
<evidence type="ECO:0008006" key="6">
    <source>
        <dbReference type="Google" id="ProtNLM"/>
    </source>
</evidence>
<feature type="domain" description="S-adenosyl-l-methionine hydroxide adenosyltransferase C-terminal" evidence="4">
    <location>
        <begin position="175"/>
        <end position="259"/>
    </location>
</feature>
<evidence type="ECO:0000313" key="5">
    <source>
        <dbReference type="EMBL" id="CAA9272776.1"/>
    </source>
</evidence>
<accession>A0A6J4J9K2</accession>
<dbReference type="Gene3D" id="2.40.30.90">
    <property type="entry name" value="Bacterial fluorinating enzyme like"/>
    <property type="match status" value="1"/>
</dbReference>
<dbReference type="InterPro" id="IPR023227">
    <property type="entry name" value="SAM_OH_AdoTrfase_C_sf"/>
</dbReference>
<dbReference type="Pfam" id="PF01887">
    <property type="entry name" value="SAM_HAT_N"/>
    <property type="match status" value="1"/>
</dbReference>
<name>A0A6J4J9K2_9ACTN</name>
<dbReference type="Gene3D" id="3.40.50.10790">
    <property type="entry name" value="S-adenosyl-l-methionine hydroxide adenosyltransferase, N-terminal"/>
    <property type="match status" value="1"/>
</dbReference>
<dbReference type="InterPro" id="IPR002747">
    <property type="entry name" value="SAM_OH_AdoTrfase"/>
</dbReference>
<evidence type="ECO:0000259" key="4">
    <source>
        <dbReference type="Pfam" id="PF20257"/>
    </source>
</evidence>
<feature type="domain" description="S-adenosyl-l-methionine hydroxide adenosyltransferase N-terminal" evidence="3">
    <location>
        <begin position="6"/>
        <end position="151"/>
    </location>
</feature>
<keyword evidence="1" id="KW-0949">S-adenosyl-L-methionine</keyword>
<comment type="similarity">
    <text evidence="2">Belongs to the SAM hydrolase / SAM-dependent halogenase family.</text>
</comment>
<organism evidence="5">
    <name type="scientific">uncultured Mycobacteriales bacterium</name>
    <dbReference type="NCBI Taxonomy" id="581187"/>
    <lineage>
        <taxon>Bacteria</taxon>
        <taxon>Bacillati</taxon>
        <taxon>Actinomycetota</taxon>
        <taxon>Actinomycetes</taxon>
        <taxon>Mycobacteriales</taxon>
        <taxon>environmental samples</taxon>
    </lineage>
</organism>
<evidence type="ECO:0000256" key="1">
    <source>
        <dbReference type="ARBA" id="ARBA00022691"/>
    </source>
</evidence>
<dbReference type="EMBL" id="CADCTP010000275">
    <property type="protein sequence ID" value="CAA9272776.1"/>
    <property type="molecule type" value="Genomic_DNA"/>
</dbReference>
<protein>
    <recommendedName>
        <fullName evidence="6">SAM-dependent chlorinase/fluorinase</fullName>
    </recommendedName>
</protein>